<protein>
    <recommendedName>
        <fullName evidence="6">Trimethyllysine dioxygenase, mitochondrial</fullName>
        <ecNumber evidence="5">1.14.11.8</ecNumber>
    </recommendedName>
    <alternativeName>
        <fullName evidence="13">Epsilon-trimethyllysine 2-oxoglutarate dioxygenase</fullName>
    </alternativeName>
    <alternativeName>
        <fullName evidence="12">TML hydroxylase</fullName>
    </alternativeName>
    <alternativeName>
        <fullName evidence="14">TML-alpha-ketoglutarate dioxygenase</fullName>
    </alternativeName>
</protein>
<evidence type="ECO:0000256" key="10">
    <source>
        <dbReference type="ARBA" id="ARBA00023002"/>
    </source>
</evidence>
<keyword evidence="9 20" id="KW-0223">Dioxygenase</keyword>
<comment type="pathway">
    <text evidence="3">Amine and polyamine biosynthesis; carnitine biosynthesis.</text>
</comment>
<evidence type="ECO:0000256" key="8">
    <source>
        <dbReference type="ARBA" id="ARBA00022873"/>
    </source>
</evidence>
<dbReference type="InterPro" id="IPR012776">
    <property type="entry name" value="Trimethyllysine_dOase"/>
</dbReference>
<dbReference type="FunFam" id="3.60.130.10:FF:000001">
    <property type="entry name" value="Trimethyllysine dioxygenase, mitochondrial"/>
    <property type="match status" value="1"/>
</dbReference>
<keyword evidence="10" id="KW-0560">Oxidoreductase</keyword>
<evidence type="ECO:0000256" key="16">
    <source>
        <dbReference type="ARBA" id="ARBA00049334"/>
    </source>
</evidence>
<evidence type="ECO:0000259" key="17">
    <source>
        <dbReference type="Pfam" id="PF02668"/>
    </source>
</evidence>
<keyword evidence="19" id="KW-1185">Reference proteome</keyword>
<proteinExistence type="inferred from homology"/>
<dbReference type="NCBIfam" id="TIGR02410">
    <property type="entry name" value="carnitine_TMLD"/>
    <property type="match status" value="1"/>
</dbReference>
<evidence type="ECO:0000259" key="18">
    <source>
        <dbReference type="Pfam" id="PF06155"/>
    </source>
</evidence>
<dbReference type="InterPro" id="IPR003819">
    <property type="entry name" value="TauD/TfdA-like"/>
</dbReference>
<dbReference type="CTD" id="42421"/>
<dbReference type="EC" id="1.14.11.8" evidence="5"/>
<evidence type="ECO:0000256" key="15">
    <source>
        <dbReference type="ARBA" id="ARBA00046008"/>
    </source>
</evidence>
<comment type="cofactor">
    <cofactor evidence="2">
        <name>L-ascorbate</name>
        <dbReference type="ChEBI" id="CHEBI:38290"/>
    </cofactor>
</comment>
<evidence type="ECO:0000313" key="20">
    <source>
        <dbReference type="RefSeq" id="XP_026293558.1"/>
    </source>
</evidence>
<dbReference type="GeneID" id="113217740"/>
<evidence type="ECO:0000256" key="11">
    <source>
        <dbReference type="ARBA" id="ARBA00023004"/>
    </source>
</evidence>
<dbReference type="InterPro" id="IPR050411">
    <property type="entry name" value="AlphaKG_dependent_hydroxylases"/>
</dbReference>
<evidence type="ECO:0000256" key="12">
    <source>
        <dbReference type="ARBA" id="ARBA00030363"/>
    </source>
</evidence>
<dbReference type="GO" id="GO:0045329">
    <property type="term" value="P:carnitine biosynthetic process"/>
    <property type="evidence" value="ECO:0007669"/>
    <property type="project" value="UniProtKB-UniPathway"/>
</dbReference>
<evidence type="ECO:0000256" key="13">
    <source>
        <dbReference type="ARBA" id="ARBA00031778"/>
    </source>
</evidence>
<evidence type="ECO:0000256" key="3">
    <source>
        <dbReference type="ARBA" id="ARBA00005022"/>
    </source>
</evidence>
<evidence type="ECO:0000313" key="19">
    <source>
        <dbReference type="Proteomes" id="UP000504606"/>
    </source>
</evidence>
<dbReference type="RefSeq" id="XP_026293558.1">
    <property type="nucleotide sequence ID" value="XM_026437773.2"/>
</dbReference>
<dbReference type="GO" id="GO:0050353">
    <property type="term" value="F:trimethyllysine dioxygenase activity"/>
    <property type="evidence" value="ECO:0007669"/>
    <property type="project" value="UniProtKB-EC"/>
</dbReference>
<dbReference type="PANTHER" id="PTHR10696:SF51">
    <property type="entry name" value="TRIMETHYLLYSINE DIOXYGENASE, MITOCHONDRIAL"/>
    <property type="match status" value="1"/>
</dbReference>
<sequence length="423" mass="48331">MALYGRVMKLKHLSRFFTSKQFLSTPKNYITKERLMSEQQFTKISSNNDDLKLLDDHLVMSYQNTVSSLDSVAMKFHYFWLRDHCRCAACYNHSTHQRNLDLFSIPFSIQPKDCKIVGDDLEVEWRDGHTSKYSIPWLSMQTFDSYSNRVSAPTRILWKGFPESVAHVPMKSFLETDEGLTQLMKSLTSLGVGLVEGVDPTVEATEKVISRVAPPQKTLFGDLWEMKPSEYHEDTAYGSQALKAHTDNTYFSEAAGLQVFHVLDHKGEGGKTLLVDGFRAAQTVKDEDINSFQVLTETCIQGEYLEKGQHHCLTSPVLSLHPITGKFRQIRYNLYDRSPMNTVPFSKVMEWYQAMGLLSKAVCDPSGEWWLQLRPDQVLFVDNWRVLHGRSAFTGVRWVAGAYISRTDFLSRARVAEALPLDD</sequence>
<dbReference type="InterPro" id="IPR038492">
    <property type="entry name" value="GBBH-like_N_sf"/>
</dbReference>
<dbReference type="Gene3D" id="3.60.130.10">
    <property type="entry name" value="Clavaminate synthase-like"/>
    <property type="match status" value="1"/>
</dbReference>
<evidence type="ECO:0000256" key="5">
    <source>
        <dbReference type="ARBA" id="ARBA00012267"/>
    </source>
</evidence>
<gene>
    <name evidence="20" type="primary">LOC113217740</name>
</gene>
<evidence type="ECO:0000256" key="1">
    <source>
        <dbReference type="ARBA" id="ARBA00001954"/>
    </source>
</evidence>
<feature type="domain" description="Gamma-butyrobetaine hydroxylase-like N-terminal" evidence="18">
    <location>
        <begin position="69"/>
        <end position="138"/>
    </location>
</feature>
<comment type="similarity">
    <text evidence="4">Belongs to the gamma-BBH/TMLD family.</text>
</comment>
<feature type="domain" description="TauD/TfdA-like" evidence="17">
    <location>
        <begin position="176"/>
        <end position="403"/>
    </location>
</feature>
<keyword evidence="7" id="KW-0479">Metal-binding</keyword>
<dbReference type="PANTHER" id="PTHR10696">
    <property type="entry name" value="GAMMA-BUTYROBETAINE HYDROXYLASE-RELATED"/>
    <property type="match status" value="1"/>
</dbReference>
<dbReference type="GO" id="GO:0005739">
    <property type="term" value="C:mitochondrion"/>
    <property type="evidence" value="ECO:0007669"/>
    <property type="project" value="TreeGrafter"/>
</dbReference>
<dbReference type="CDD" id="cd00250">
    <property type="entry name" value="CAS_like"/>
    <property type="match status" value="1"/>
</dbReference>
<dbReference type="InterPro" id="IPR010376">
    <property type="entry name" value="GBBH-like_N"/>
</dbReference>
<dbReference type="Pfam" id="PF02668">
    <property type="entry name" value="TauD"/>
    <property type="match status" value="1"/>
</dbReference>
<evidence type="ECO:0000256" key="4">
    <source>
        <dbReference type="ARBA" id="ARBA00008654"/>
    </source>
</evidence>
<evidence type="ECO:0000256" key="2">
    <source>
        <dbReference type="ARBA" id="ARBA00001961"/>
    </source>
</evidence>
<evidence type="ECO:0000256" key="14">
    <source>
        <dbReference type="ARBA" id="ARBA00032283"/>
    </source>
</evidence>
<evidence type="ECO:0000256" key="7">
    <source>
        <dbReference type="ARBA" id="ARBA00022723"/>
    </source>
</evidence>
<comment type="catalytic activity">
    <reaction evidence="16">
        <text>N(6),N(6),N(6)-trimethyl-L-lysine + 2-oxoglutarate + O2 = (3S)-3-hydroxy-N(6),N(6),N(6)-trimethyl-L-lysine + succinate + CO2</text>
        <dbReference type="Rhea" id="RHEA:14181"/>
        <dbReference type="ChEBI" id="CHEBI:15379"/>
        <dbReference type="ChEBI" id="CHEBI:16526"/>
        <dbReference type="ChEBI" id="CHEBI:16810"/>
        <dbReference type="ChEBI" id="CHEBI:30031"/>
        <dbReference type="ChEBI" id="CHEBI:58100"/>
        <dbReference type="ChEBI" id="CHEBI:141499"/>
        <dbReference type="EC" id="1.14.11.8"/>
    </reaction>
</comment>
<dbReference type="Pfam" id="PF06155">
    <property type="entry name" value="GBBH-like_N"/>
    <property type="match status" value="1"/>
</dbReference>
<keyword evidence="11" id="KW-0408">Iron</keyword>
<dbReference type="Gene3D" id="3.30.2020.30">
    <property type="match status" value="1"/>
</dbReference>
<dbReference type="InterPro" id="IPR042098">
    <property type="entry name" value="TauD-like_sf"/>
</dbReference>
<dbReference type="KEGG" id="foc:113217740"/>
<organism evidence="19 20">
    <name type="scientific">Frankliniella occidentalis</name>
    <name type="common">Western flower thrips</name>
    <name type="synonym">Euthrips occidentalis</name>
    <dbReference type="NCBI Taxonomy" id="133901"/>
    <lineage>
        <taxon>Eukaryota</taxon>
        <taxon>Metazoa</taxon>
        <taxon>Ecdysozoa</taxon>
        <taxon>Arthropoda</taxon>
        <taxon>Hexapoda</taxon>
        <taxon>Insecta</taxon>
        <taxon>Pterygota</taxon>
        <taxon>Neoptera</taxon>
        <taxon>Paraneoptera</taxon>
        <taxon>Thysanoptera</taxon>
        <taxon>Terebrantia</taxon>
        <taxon>Thripoidea</taxon>
        <taxon>Thripidae</taxon>
        <taxon>Frankliniella</taxon>
    </lineage>
</organism>
<evidence type="ECO:0000256" key="6">
    <source>
        <dbReference type="ARBA" id="ARBA00016835"/>
    </source>
</evidence>
<dbReference type="Proteomes" id="UP000504606">
    <property type="component" value="Unplaced"/>
</dbReference>
<dbReference type="SUPFAM" id="SSF51197">
    <property type="entry name" value="Clavaminate synthase-like"/>
    <property type="match status" value="1"/>
</dbReference>
<dbReference type="OrthoDB" id="408743at2759"/>
<reference evidence="20" key="1">
    <citation type="submission" date="2025-08" db="UniProtKB">
        <authorList>
            <consortium name="RefSeq"/>
        </authorList>
    </citation>
    <scope>IDENTIFICATION</scope>
    <source>
        <tissue evidence="20">Whole organism</tissue>
    </source>
</reference>
<dbReference type="FunFam" id="3.30.2020.30:FF:000002">
    <property type="entry name" value="Putative gamma-butyrobetaine dioxygenase"/>
    <property type="match status" value="1"/>
</dbReference>
<comment type="cofactor">
    <cofactor evidence="1">
        <name>Fe(2+)</name>
        <dbReference type="ChEBI" id="CHEBI:29033"/>
    </cofactor>
</comment>
<name>A0A6J1TJT1_FRAOC</name>
<dbReference type="UniPathway" id="UPA00118"/>
<dbReference type="GO" id="GO:0005506">
    <property type="term" value="F:iron ion binding"/>
    <property type="evidence" value="ECO:0007669"/>
    <property type="project" value="InterPro"/>
</dbReference>
<keyword evidence="8" id="KW-0124">Carnitine biosynthesis</keyword>
<comment type="function">
    <text evidence="15">Converts trimethyllysine (TML) into hydroxytrimethyllysine (HTML).</text>
</comment>
<dbReference type="AlphaFoldDB" id="A0A6J1TJT1"/>
<accession>A0A6J1TJT1</accession>
<evidence type="ECO:0000256" key="9">
    <source>
        <dbReference type="ARBA" id="ARBA00022964"/>
    </source>
</evidence>